<feature type="compositionally biased region" description="Basic residues" evidence="1">
    <location>
        <begin position="267"/>
        <end position="276"/>
    </location>
</feature>
<reference evidence="2 3" key="1">
    <citation type="submission" date="2024-02" db="EMBL/GenBank/DDBJ databases">
        <title>De novo assembly and annotation of 12 fungi associated with fruit tree decline syndrome in Ontario, Canada.</title>
        <authorList>
            <person name="Sulman M."/>
            <person name="Ellouze W."/>
            <person name="Ilyukhin E."/>
        </authorList>
    </citation>
    <scope>NUCLEOTIDE SEQUENCE [LARGE SCALE GENOMIC DNA]</scope>
    <source>
        <strain evidence="2 3">M42-189</strain>
    </source>
</reference>
<comment type="caution">
    <text evidence="2">The sequence shown here is derived from an EMBL/GenBank/DDBJ whole genome shotgun (WGS) entry which is preliminary data.</text>
</comment>
<protein>
    <submittedName>
        <fullName evidence="2">Uncharacterized protein</fullName>
    </submittedName>
</protein>
<name>A0ABR3RB26_9PLEO</name>
<proteinExistence type="predicted"/>
<gene>
    <name evidence="2" type="ORF">SLS60_006482</name>
</gene>
<evidence type="ECO:0000313" key="2">
    <source>
        <dbReference type="EMBL" id="KAL1601567.1"/>
    </source>
</evidence>
<evidence type="ECO:0000256" key="1">
    <source>
        <dbReference type="SAM" id="MobiDB-lite"/>
    </source>
</evidence>
<feature type="compositionally biased region" description="Basic and acidic residues" evidence="1">
    <location>
        <begin position="254"/>
        <end position="266"/>
    </location>
</feature>
<evidence type="ECO:0000313" key="3">
    <source>
        <dbReference type="Proteomes" id="UP001521785"/>
    </source>
</evidence>
<sequence>MLEFEPSILPKDVTSPPYVLFGINDLDVFTDLPTNIPLAMVLHFAPSLRKWMLPPPELSTAAIGMSLRTPYVGINILEDMELEGLGWIVARMMQIANIKNPVGTYDRYMTTPSLLVSISIHKAWIALELQPAGIDALYIHIQTTLMIGPPVTLFEIRAVWHNFPVYSPIQREMGLNFVRNYIARVYPASESSAIRHWYLETTERWSFFRQLEKQTPAFGEVQKETMKAASERQQQEELYIQKLFKTEKDAIASLEDERKERHEARRRERKERHGRQGRASQRRLERGRSSSQDSTSSVETVIWIPLSSSTEDDPTTPTTENSSPHLPHSQPVDSSILVNLLEDLGIGDQMQSQPYAENIVPHGQHELLEMATGHRKQGEHNAATAEEIENVDDVHETMEYIPPPDFSNLSNLKLKDSTNSVRKEPKLRLRSHAMYDANIDYNPLVDDPLATAPEVLSPEFELGEKAPGPLIDPEEDLHSEEMVALLRKCVEYSPNVYQKTVSESEWLSHDTLQESVSSANAAIERRTVQQLANNGGISEIRELDKDILEGADGLVYLQPAVYEGTR</sequence>
<accession>A0ABR3RB26</accession>
<organism evidence="2 3">
    <name type="scientific">Paraconiothyrium brasiliense</name>
    <dbReference type="NCBI Taxonomy" id="300254"/>
    <lineage>
        <taxon>Eukaryota</taxon>
        <taxon>Fungi</taxon>
        <taxon>Dikarya</taxon>
        <taxon>Ascomycota</taxon>
        <taxon>Pezizomycotina</taxon>
        <taxon>Dothideomycetes</taxon>
        <taxon>Pleosporomycetidae</taxon>
        <taxon>Pleosporales</taxon>
        <taxon>Massarineae</taxon>
        <taxon>Didymosphaeriaceae</taxon>
        <taxon>Paraconiothyrium</taxon>
    </lineage>
</organism>
<feature type="region of interest" description="Disordered" evidence="1">
    <location>
        <begin position="254"/>
        <end position="331"/>
    </location>
</feature>
<dbReference type="EMBL" id="JAKJXO020000008">
    <property type="protein sequence ID" value="KAL1601567.1"/>
    <property type="molecule type" value="Genomic_DNA"/>
</dbReference>
<feature type="compositionally biased region" description="Low complexity" evidence="1">
    <location>
        <begin position="315"/>
        <end position="324"/>
    </location>
</feature>
<dbReference type="Proteomes" id="UP001521785">
    <property type="component" value="Unassembled WGS sequence"/>
</dbReference>
<keyword evidence="3" id="KW-1185">Reference proteome</keyword>